<protein>
    <submittedName>
        <fullName evidence="9">Acyltransferase</fullName>
    </submittedName>
</protein>
<feature type="transmembrane region" description="Helical" evidence="7">
    <location>
        <begin position="252"/>
        <end position="272"/>
    </location>
</feature>
<evidence type="ECO:0000256" key="6">
    <source>
        <dbReference type="ARBA" id="ARBA00023136"/>
    </source>
</evidence>
<feature type="transmembrane region" description="Helical" evidence="7">
    <location>
        <begin position="190"/>
        <end position="207"/>
    </location>
</feature>
<dbReference type="InterPro" id="IPR002656">
    <property type="entry name" value="Acyl_transf_3_dom"/>
</dbReference>
<feature type="transmembrane region" description="Helical" evidence="7">
    <location>
        <begin position="44"/>
        <end position="65"/>
    </location>
</feature>
<dbReference type="PANTHER" id="PTHR40074">
    <property type="entry name" value="O-ACETYLTRANSFERASE WECH"/>
    <property type="match status" value="1"/>
</dbReference>
<evidence type="ECO:0000256" key="4">
    <source>
        <dbReference type="ARBA" id="ARBA00022692"/>
    </source>
</evidence>
<feature type="transmembrane region" description="Helical" evidence="7">
    <location>
        <begin position="77"/>
        <end position="96"/>
    </location>
</feature>
<evidence type="ECO:0000256" key="5">
    <source>
        <dbReference type="ARBA" id="ARBA00022989"/>
    </source>
</evidence>
<dbReference type="GO" id="GO:0016413">
    <property type="term" value="F:O-acetyltransferase activity"/>
    <property type="evidence" value="ECO:0007669"/>
    <property type="project" value="TreeGrafter"/>
</dbReference>
<keyword evidence="5 7" id="KW-1133">Transmembrane helix</keyword>
<keyword evidence="9" id="KW-0808">Transferase</keyword>
<keyword evidence="3" id="KW-1003">Cell membrane</keyword>
<organism evidence="9 10">
    <name type="scientific">Pseudotamlana haliotis</name>
    <dbReference type="NCBI Taxonomy" id="2614804"/>
    <lineage>
        <taxon>Bacteria</taxon>
        <taxon>Pseudomonadati</taxon>
        <taxon>Bacteroidota</taxon>
        <taxon>Flavobacteriia</taxon>
        <taxon>Flavobacteriales</taxon>
        <taxon>Flavobacteriaceae</taxon>
        <taxon>Pseudotamlana</taxon>
    </lineage>
</organism>
<evidence type="ECO:0000313" key="9">
    <source>
        <dbReference type="EMBL" id="KAB1067092.1"/>
    </source>
</evidence>
<dbReference type="Proteomes" id="UP000441333">
    <property type="component" value="Unassembled WGS sequence"/>
</dbReference>
<keyword evidence="4 7" id="KW-0812">Transmembrane</keyword>
<accession>A0A6N6MDZ6</accession>
<dbReference type="GO" id="GO:0009246">
    <property type="term" value="P:enterobacterial common antigen biosynthetic process"/>
    <property type="evidence" value="ECO:0007669"/>
    <property type="project" value="TreeGrafter"/>
</dbReference>
<reference evidence="9 10" key="1">
    <citation type="submission" date="2019-09" db="EMBL/GenBank/DDBJ databases">
        <authorList>
            <person name="Cao W.R."/>
        </authorList>
    </citation>
    <scope>NUCLEOTIDE SEQUENCE [LARGE SCALE GENOMIC DNA]</scope>
    <source>
        <strain evidence="9 10">B1N29</strain>
    </source>
</reference>
<keyword evidence="10" id="KW-1185">Reference proteome</keyword>
<evidence type="ECO:0000256" key="1">
    <source>
        <dbReference type="ARBA" id="ARBA00004651"/>
    </source>
</evidence>
<name>A0A6N6MDZ6_9FLAO</name>
<evidence type="ECO:0000256" key="3">
    <source>
        <dbReference type="ARBA" id="ARBA00022475"/>
    </source>
</evidence>
<comment type="subcellular location">
    <subcellularLocation>
        <location evidence="1">Cell membrane</location>
        <topology evidence="1">Multi-pass membrane protein</topology>
    </subcellularLocation>
</comment>
<sequence>MLSCFLGVSPLNKLLRCLSIIFNLTFLMPLMTFINSINHYRALAIVLIVSAHAFDISLVTIDTFFESVIKNLISGGTINFVFISGFLFYTVFYHRFDFKKFLNNKVKRLLLPYLFLSVVPIFLYLYAKPDFWEVSILNYDLTQGSVAHYFISIFKFLISGAHMVAYWYIPFAMLLFLFSPLHVKFIELKLNYQVFIVSGLLLIALFVHRPHEKIRAYQVIHSLFYFMPVYLLGILCAQQRNNIYKMLKNKELVLLGAVLGLAVFQSYLGYVGNYHYDIDKIDGSIDLILLQKIIMCFFFMVWLNRFEDRKHPWIDTLAKFSFPIFFLHAYVLNFLFVIHDHFKHYITSPWLAYLFFTFLLVAFSIVLAKITTRLFPKYAFMLIGYGSKK</sequence>
<feature type="transmembrane region" description="Helical" evidence="7">
    <location>
        <begin position="108"/>
        <end position="127"/>
    </location>
</feature>
<dbReference type="EMBL" id="WAAT01000050">
    <property type="protein sequence ID" value="KAB1067092.1"/>
    <property type="molecule type" value="Genomic_DNA"/>
</dbReference>
<proteinExistence type="inferred from homology"/>
<keyword evidence="9" id="KW-0012">Acyltransferase</keyword>
<comment type="similarity">
    <text evidence="2">Belongs to the acyltransferase 3 family.</text>
</comment>
<evidence type="ECO:0000259" key="8">
    <source>
        <dbReference type="Pfam" id="PF01757"/>
    </source>
</evidence>
<feature type="transmembrane region" description="Helical" evidence="7">
    <location>
        <begin position="284"/>
        <end position="304"/>
    </location>
</feature>
<dbReference type="Pfam" id="PF01757">
    <property type="entry name" value="Acyl_transf_3"/>
    <property type="match status" value="1"/>
</dbReference>
<feature type="transmembrane region" description="Helical" evidence="7">
    <location>
        <begin position="219"/>
        <end position="237"/>
    </location>
</feature>
<evidence type="ECO:0000256" key="2">
    <source>
        <dbReference type="ARBA" id="ARBA00007400"/>
    </source>
</evidence>
<feature type="domain" description="Acyltransferase 3" evidence="8">
    <location>
        <begin position="35"/>
        <end position="368"/>
    </location>
</feature>
<feature type="transmembrane region" description="Helical" evidence="7">
    <location>
        <begin position="316"/>
        <end position="338"/>
    </location>
</feature>
<dbReference type="GO" id="GO:0005886">
    <property type="term" value="C:plasma membrane"/>
    <property type="evidence" value="ECO:0007669"/>
    <property type="project" value="UniProtKB-SubCell"/>
</dbReference>
<comment type="caution">
    <text evidence="9">The sequence shown here is derived from an EMBL/GenBank/DDBJ whole genome shotgun (WGS) entry which is preliminary data.</text>
</comment>
<keyword evidence="6 7" id="KW-0472">Membrane</keyword>
<dbReference type="AlphaFoldDB" id="A0A6N6MDZ6"/>
<feature type="transmembrane region" description="Helical" evidence="7">
    <location>
        <begin position="147"/>
        <end position="178"/>
    </location>
</feature>
<gene>
    <name evidence="9" type="ORF">F6U93_11765</name>
</gene>
<dbReference type="PANTHER" id="PTHR40074:SF2">
    <property type="entry name" value="O-ACETYLTRANSFERASE WECH"/>
    <property type="match status" value="1"/>
</dbReference>
<evidence type="ECO:0000256" key="7">
    <source>
        <dbReference type="SAM" id="Phobius"/>
    </source>
</evidence>
<feature type="transmembrane region" description="Helical" evidence="7">
    <location>
        <begin position="350"/>
        <end position="368"/>
    </location>
</feature>
<feature type="transmembrane region" description="Helical" evidence="7">
    <location>
        <begin position="20"/>
        <end position="37"/>
    </location>
</feature>
<evidence type="ECO:0000313" key="10">
    <source>
        <dbReference type="Proteomes" id="UP000441333"/>
    </source>
</evidence>